<proteinExistence type="inferred from homology"/>
<evidence type="ECO:0000256" key="4">
    <source>
        <dbReference type="ARBA" id="ARBA00022801"/>
    </source>
</evidence>
<feature type="domain" description="Peptidase S54 rhomboid" evidence="8">
    <location>
        <begin position="126"/>
        <end position="257"/>
    </location>
</feature>
<dbReference type="PANTHER" id="PTHR43731:SF14">
    <property type="entry name" value="PRESENILIN-ASSOCIATED RHOMBOID-LIKE PROTEIN, MITOCHONDRIAL"/>
    <property type="match status" value="1"/>
</dbReference>
<keyword evidence="4" id="KW-0378">Hydrolase</keyword>
<dbReference type="InterPro" id="IPR035952">
    <property type="entry name" value="Rhomboid-like_sf"/>
</dbReference>
<comment type="subcellular location">
    <subcellularLocation>
        <location evidence="1">Membrane</location>
        <topology evidence="1">Multi-pass membrane protein</topology>
    </subcellularLocation>
</comment>
<keyword evidence="5 7" id="KW-1133">Transmembrane helix</keyword>
<evidence type="ECO:0000256" key="5">
    <source>
        <dbReference type="ARBA" id="ARBA00022989"/>
    </source>
</evidence>
<evidence type="ECO:0000259" key="8">
    <source>
        <dbReference type="Pfam" id="PF01694"/>
    </source>
</evidence>
<dbReference type="SUPFAM" id="SSF144091">
    <property type="entry name" value="Rhomboid-like"/>
    <property type="match status" value="1"/>
</dbReference>
<evidence type="ECO:0000313" key="9">
    <source>
        <dbReference type="EMBL" id="SBS78435.1"/>
    </source>
</evidence>
<evidence type="ECO:0000256" key="7">
    <source>
        <dbReference type="SAM" id="Phobius"/>
    </source>
</evidence>
<dbReference type="GO" id="GO:0016020">
    <property type="term" value="C:membrane"/>
    <property type="evidence" value="ECO:0007669"/>
    <property type="project" value="UniProtKB-SubCell"/>
</dbReference>
<protein>
    <submittedName>
        <fullName evidence="9">Peptidase S54, rhomboid domain protein</fullName>
    </submittedName>
</protein>
<dbReference type="Pfam" id="PF01694">
    <property type="entry name" value="Rhomboid"/>
    <property type="match status" value="1"/>
</dbReference>
<name>A0A1Y5PIC6_9MYCO</name>
<dbReference type="InterPro" id="IPR022764">
    <property type="entry name" value="Peptidase_S54_rhomboid_dom"/>
</dbReference>
<keyword evidence="3 7" id="KW-0812">Transmembrane</keyword>
<feature type="transmembrane region" description="Helical" evidence="7">
    <location>
        <begin position="128"/>
        <end position="155"/>
    </location>
</feature>
<organism evidence="9">
    <name type="scientific">uncultured Mycobacterium sp</name>
    <dbReference type="NCBI Taxonomy" id="171292"/>
    <lineage>
        <taxon>Bacteria</taxon>
        <taxon>Bacillati</taxon>
        <taxon>Actinomycetota</taxon>
        <taxon>Actinomycetes</taxon>
        <taxon>Mycobacteriales</taxon>
        <taxon>Mycobacteriaceae</taxon>
        <taxon>Mycobacterium</taxon>
        <taxon>environmental samples</taxon>
    </lineage>
</organism>
<dbReference type="Gene3D" id="1.20.1540.10">
    <property type="entry name" value="Rhomboid-like"/>
    <property type="match status" value="1"/>
</dbReference>
<dbReference type="PANTHER" id="PTHR43731">
    <property type="entry name" value="RHOMBOID PROTEASE"/>
    <property type="match status" value="1"/>
</dbReference>
<keyword evidence="6 7" id="KW-0472">Membrane</keyword>
<dbReference type="AlphaFoldDB" id="A0A1Y5PIC6"/>
<dbReference type="Gene3D" id="3.30.160.60">
    <property type="entry name" value="Classic Zinc Finger"/>
    <property type="match status" value="1"/>
</dbReference>
<evidence type="ECO:0000256" key="3">
    <source>
        <dbReference type="ARBA" id="ARBA00022692"/>
    </source>
</evidence>
<dbReference type="GO" id="GO:0004252">
    <property type="term" value="F:serine-type endopeptidase activity"/>
    <property type="evidence" value="ECO:0007669"/>
    <property type="project" value="InterPro"/>
</dbReference>
<sequence length="300" mass="32018">MPLARHSIFGGKTMSIPYTPQTPAGTPTCYRHPDRPTYVSCTRCQRPVCPECMRSAAVGHQCVDCVAASAQAVPQARTGAGGVLRTGRPVVTYALIAINVLMLVLQMTSKNLERELVLWAPGVAGGEYYRLITSAFMHYGVLHLLFNMWALYVIGPPLEAWLGRLRFGALYGLSALGGSVLVYLLAPIGAATAGASGAVFGLFGATFVLAKHLRLDMKWLIAIIVANLVLTFSVPTISWQGHIGGLVTGALIAAVFVYAPRERRNLVQGGACAAVLVVFAALIYWRTAELIGQYGALITG</sequence>
<feature type="transmembrane region" description="Helical" evidence="7">
    <location>
        <begin position="219"/>
        <end position="237"/>
    </location>
</feature>
<gene>
    <name evidence="9" type="ORF">MHPYR_570035</name>
</gene>
<feature type="transmembrane region" description="Helical" evidence="7">
    <location>
        <begin position="167"/>
        <end position="186"/>
    </location>
</feature>
<evidence type="ECO:0000256" key="2">
    <source>
        <dbReference type="ARBA" id="ARBA00009045"/>
    </source>
</evidence>
<evidence type="ECO:0000256" key="1">
    <source>
        <dbReference type="ARBA" id="ARBA00004141"/>
    </source>
</evidence>
<comment type="similarity">
    <text evidence="2">Belongs to the peptidase S54 family.</text>
</comment>
<feature type="transmembrane region" description="Helical" evidence="7">
    <location>
        <begin position="90"/>
        <end position="108"/>
    </location>
</feature>
<feature type="transmembrane region" description="Helical" evidence="7">
    <location>
        <begin position="266"/>
        <end position="285"/>
    </location>
</feature>
<feature type="transmembrane region" description="Helical" evidence="7">
    <location>
        <begin position="192"/>
        <end position="210"/>
    </location>
</feature>
<feature type="transmembrane region" description="Helical" evidence="7">
    <location>
        <begin position="243"/>
        <end position="259"/>
    </location>
</feature>
<accession>A0A1Y5PIC6</accession>
<evidence type="ECO:0000256" key="6">
    <source>
        <dbReference type="ARBA" id="ARBA00023136"/>
    </source>
</evidence>
<dbReference type="EMBL" id="FLQS01000053">
    <property type="protein sequence ID" value="SBS78435.1"/>
    <property type="molecule type" value="Genomic_DNA"/>
</dbReference>
<dbReference type="InterPro" id="IPR050925">
    <property type="entry name" value="Rhomboid_protease_S54"/>
</dbReference>
<dbReference type="SUPFAM" id="SSF57845">
    <property type="entry name" value="B-box zinc-binding domain"/>
    <property type="match status" value="1"/>
</dbReference>
<reference evidence="9" key="1">
    <citation type="submission" date="2016-03" db="EMBL/GenBank/DDBJ databases">
        <authorList>
            <person name="Ploux O."/>
        </authorList>
    </citation>
    <scope>NUCLEOTIDE SEQUENCE</scope>
    <source>
        <strain evidence="9">UC10</strain>
    </source>
</reference>